<evidence type="ECO:0000313" key="6">
    <source>
        <dbReference type="Proteomes" id="UP000503011"/>
    </source>
</evidence>
<evidence type="ECO:0000256" key="4">
    <source>
        <dbReference type="ARBA" id="ARBA00048941"/>
    </source>
</evidence>
<keyword evidence="6" id="KW-1185">Reference proteome</keyword>
<evidence type="ECO:0000256" key="3">
    <source>
        <dbReference type="ARBA" id="ARBA00023033"/>
    </source>
</evidence>
<evidence type="ECO:0000256" key="2">
    <source>
        <dbReference type="ARBA" id="ARBA00023002"/>
    </source>
</evidence>
<dbReference type="KEGG" id="psuu:Psuf_068230"/>
<dbReference type="InterPro" id="IPR012348">
    <property type="entry name" value="RNR-like"/>
</dbReference>
<reference evidence="5 6" key="2">
    <citation type="submission" date="2020-03" db="EMBL/GenBank/DDBJ databases">
        <authorList>
            <person name="Ichikawa N."/>
            <person name="Kimura A."/>
            <person name="Kitahashi Y."/>
            <person name="Uohara A."/>
        </authorList>
    </citation>
    <scope>NUCLEOTIDE SEQUENCE [LARGE SCALE GENOMIC DNA]</scope>
    <source>
        <strain evidence="5 6">NBRC 105367</strain>
    </source>
</reference>
<dbReference type="Proteomes" id="UP000503011">
    <property type="component" value="Chromosome"/>
</dbReference>
<name>A0A6F8YTN3_9ACTN</name>
<dbReference type="GO" id="GO:0004497">
    <property type="term" value="F:monooxygenase activity"/>
    <property type="evidence" value="ECO:0007669"/>
    <property type="project" value="UniProtKB-KW"/>
</dbReference>
<accession>A0A6F8YTN3</accession>
<comment type="catalytic activity">
    <reaction evidence="4">
        <text>propane + NADH + O2 + H(+) = propan-2-ol + NAD(+) + H2O</text>
        <dbReference type="Rhea" id="RHEA:49992"/>
        <dbReference type="ChEBI" id="CHEBI:15377"/>
        <dbReference type="ChEBI" id="CHEBI:15378"/>
        <dbReference type="ChEBI" id="CHEBI:15379"/>
        <dbReference type="ChEBI" id="CHEBI:17824"/>
        <dbReference type="ChEBI" id="CHEBI:32879"/>
        <dbReference type="ChEBI" id="CHEBI:57540"/>
        <dbReference type="ChEBI" id="CHEBI:57945"/>
        <dbReference type="EC" id="1.14.13.227"/>
    </reaction>
</comment>
<gene>
    <name evidence="5" type="primary">mphL</name>
    <name evidence="5" type="ORF">Psuf_068230</name>
</gene>
<dbReference type="Gene3D" id="1.10.620.20">
    <property type="entry name" value="Ribonucleotide Reductase, subunit A"/>
    <property type="match status" value="1"/>
</dbReference>
<dbReference type="InterPro" id="IPR003430">
    <property type="entry name" value="Phenol_Hydrox"/>
</dbReference>
<proteinExistence type="predicted"/>
<dbReference type="Pfam" id="PF02332">
    <property type="entry name" value="Phenol_Hydrox"/>
    <property type="match status" value="1"/>
</dbReference>
<dbReference type="RefSeq" id="WP_173161414.1">
    <property type="nucleotide sequence ID" value="NZ_AP022871.1"/>
</dbReference>
<evidence type="ECO:0000256" key="1">
    <source>
        <dbReference type="ARBA" id="ARBA00012710"/>
    </source>
</evidence>
<dbReference type="InterPro" id="IPR009078">
    <property type="entry name" value="Ferritin-like_SF"/>
</dbReference>
<sequence>MQYELRQQVVEPRRKTFKYLADRYGDQPVSRYVEATVGVQPTENFHYRPLWAPDHELYDETYSALRLADPYSFLDPRQYYYAPYVTARAQWHDAVGRTLRYVEDRRLFDHLPAGWRELLGGLVLPLRHYESGAQLVCVTGARFAYGTSIEQCLSYAAFDRIGLAQTLSRVGFALADGGDELLGAAKESWVGEPALQGLRRLCEELLVEPDWGAAAIGLDLADRLLYPLLYQHLDEAALRTGAGPYSLFAQHPAGWYADHRRWLDALVGTWCADPVHGAENRAILAGVVAAWLPRAAAAVTDFARGVERLVAAEAPEAVAALAERAAADLARLGVPVEPQQVTA</sequence>
<evidence type="ECO:0000313" key="5">
    <source>
        <dbReference type="EMBL" id="BCB89510.1"/>
    </source>
</evidence>
<dbReference type="AlphaFoldDB" id="A0A6F8YTN3"/>
<keyword evidence="2" id="KW-0560">Oxidoreductase</keyword>
<dbReference type="EMBL" id="AP022871">
    <property type="protein sequence ID" value="BCB89510.1"/>
    <property type="molecule type" value="Genomic_DNA"/>
</dbReference>
<keyword evidence="3" id="KW-0503">Monooxygenase</keyword>
<dbReference type="EC" id="1.14.13.227" evidence="1"/>
<reference evidence="5 6" key="1">
    <citation type="submission" date="2020-03" db="EMBL/GenBank/DDBJ databases">
        <title>Whole genome shotgun sequence of Phytohabitans suffuscus NBRC 105367.</title>
        <authorList>
            <person name="Komaki H."/>
            <person name="Tamura T."/>
        </authorList>
    </citation>
    <scope>NUCLEOTIDE SEQUENCE [LARGE SCALE GENOMIC DNA]</scope>
    <source>
        <strain evidence="5 6">NBRC 105367</strain>
    </source>
</reference>
<dbReference type="SUPFAM" id="SSF47240">
    <property type="entry name" value="Ferritin-like"/>
    <property type="match status" value="1"/>
</dbReference>
<organism evidence="5 6">
    <name type="scientific">Phytohabitans suffuscus</name>
    <dbReference type="NCBI Taxonomy" id="624315"/>
    <lineage>
        <taxon>Bacteria</taxon>
        <taxon>Bacillati</taxon>
        <taxon>Actinomycetota</taxon>
        <taxon>Actinomycetes</taxon>
        <taxon>Micromonosporales</taxon>
        <taxon>Micromonosporaceae</taxon>
    </lineage>
</organism>
<protein>
    <recommendedName>
        <fullName evidence="1">propane 2-monooxygenase</fullName>
        <ecNumber evidence="1">1.14.13.227</ecNumber>
    </recommendedName>
</protein>